<dbReference type="PANTHER" id="PTHR30040:SF2">
    <property type="entry name" value="FAD:PROTEIN FMN TRANSFERASE"/>
    <property type="match status" value="1"/>
</dbReference>
<reference evidence="12 13" key="1">
    <citation type="submission" date="2017-05" db="EMBL/GenBank/DDBJ databases">
        <title>Vagococcus spp. assemblies.</title>
        <authorList>
            <person name="Gulvik C.A."/>
        </authorList>
    </citation>
    <scope>NUCLEOTIDE SEQUENCE [LARGE SCALE GENOMIC DNA]</scope>
    <source>
        <strain evidence="12 13">SS1714</strain>
    </source>
</reference>
<evidence type="ECO:0000256" key="5">
    <source>
        <dbReference type="ARBA" id="ARBA00022723"/>
    </source>
</evidence>
<accession>A0A430B8X2</accession>
<evidence type="ECO:0000256" key="10">
    <source>
        <dbReference type="PIRNR" id="PIRNR006268"/>
    </source>
</evidence>
<comment type="cofactor">
    <cofactor evidence="11">
        <name>Mg(2+)</name>
        <dbReference type="ChEBI" id="CHEBI:18420"/>
    </cofactor>
    <cofactor evidence="11">
        <name>Mn(2+)</name>
        <dbReference type="ChEBI" id="CHEBI:29035"/>
    </cofactor>
    <text evidence="11">Magnesium. Can also use manganese.</text>
</comment>
<comment type="caution">
    <text evidence="12">The sequence shown here is derived from an EMBL/GenBank/DDBJ whole genome shotgun (WGS) entry which is preliminary data.</text>
</comment>
<dbReference type="Gene3D" id="3.10.520.10">
    <property type="entry name" value="ApbE-like domains"/>
    <property type="match status" value="1"/>
</dbReference>
<evidence type="ECO:0000256" key="1">
    <source>
        <dbReference type="ARBA" id="ARBA00011955"/>
    </source>
</evidence>
<dbReference type="GO" id="GO:0016740">
    <property type="term" value="F:transferase activity"/>
    <property type="evidence" value="ECO:0007669"/>
    <property type="project" value="UniProtKB-UniRule"/>
</dbReference>
<dbReference type="InterPro" id="IPR003374">
    <property type="entry name" value="ApbE-like_sf"/>
</dbReference>
<keyword evidence="6 10" id="KW-0274">FAD</keyword>
<comment type="catalytic activity">
    <reaction evidence="9 10">
        <text>L-threonyl-[protein] + FAD = FMN-L-threonyl-[protein] + AMP + H(+)</text>
        <dbReference type="Rhea" id="RHEA:36847"/>
        <dbReference type="Rhea" id="RHEA-COMP:11060"/>
        <dbReference type="Rhea" id="RHEA-COMP:11061"/>
        <dbReference type="ChEBI" id="CHEBI:15378"/>
        <dbReference type="ChEBI" id="CHEBI:30013"/>
        <dbReference type="ChEBI" id="CHEBI:57692"/>
        <dbReference type="ChEBI" id="CHEBI:74257"/>
        <dbReference type="ChEBI" id="CHEBI:456215"/>
        <dbReference type="EC" id="2.7.1.180"/>
    </reaction>
</comment>
<dbReference type="PIRSF" id="PIRSF006268">
    <property type="entry name" value="ApbE"/>
    <property type="match status" value="1"/>
</dbReference>
<dbReference type="SUPFAM" id="SSF143631">
    <property type="entry name" value="ApbE-like"/>
    <property type="match status" value="1"/>
</dbReference>
<keyword evidence="5 10" id="KW-0479">Metal-binding</keyword>
<proteinExistence type="inferred from homology"/>
<dbReference type="PANTHER" id="PTHR30040">
    <property type="entry name" value="THIAMINE BIOSYNTHESIS LIPOPROTEIN APBE"/>
    <property type="match status" value="1"/>
</dbReference>
<evidence type="ECO:0000256" key="7">
    <source>
        <dbReference type="ARBA" id="ARBA00022842"/>
    </source>
</evidence>
<comment type="similarity">
    <text evidence="10">Belongs to the ApbE family.</text>
</comment>
<evidence type="ECO:0000256" key="3">
    <source>
        <dbReference type="ARBA" id="ARBA00022630"/>
    </source>
</evidence>
<dbReference type="GO" id="GO:0046872">
    <property type="term" value="F:metal ion binding"/>
    <property type="evidence" value="ECO:0007669"/>
    <property type="project" value="UniProtKB-UniRule"/>
</dbReference>
<dbReference type="AlphaFoldDB" id="A0A430B8X2"/>
<evidence type="ECO:0000256" key="11">
    <source>
        <dbReference type="PIRSR" id="PIRSR006268-2"/>
    </source>
</evidence>
<name>A0A430B8X2_9ENTE</name>
<evidence type="ECO:0000256" key="2">
    <source>
        <dbReference type="ARBA" id="ARBA00016337"/>
    </source>
</evidence>
<dbReference type="RefSeq" id="WP_185847375.1">
    <property type="nucleotide sequence ID" value="NZ_CP060720.1"/>
</dbReference>
<feature type="binding site" evidence="11">
    <location>
        <position position="146"/>
    </location>
    <ligand>
        <name>Mg(2+)</name>
        <dbReference type="ChEBI" id="CHEBI:18420"/>
    </ligand>
</feature>
<dbReference type="GeneID" id="95579896"/>
<keyword evidence="3 10" id="KW-0285">Flavoprotein</keyword>
<dbReference type="InterPro" id="IPR024932">
    <property type="entry name" value="ApbE"/>
</dbReference>
<evidence type="ECO:0000313" key="12">
    <source>
        <dbReference type="EMBL" id="RSU16749.1"/>
    </source>
</evidence>
<evidence type="ECO:0000313" key="13">
    <source>
        <dbReference type="Proteomes" id="UP000288028"/>
    </source>
</evidence>
<dbReference type="Pfam" id="PF02424">
    <property type="entry name" value="ApbE"/>
    <property type="match status" value="1"/>
</dbReference>
<keyword evidence="13" id="KW-1185">Reference proteome</keyword>
<evidence type="ECO:0000256" key="4">
    <source>
        <dbReference type="ARBA" id="ARBA00022679"/>
    </source>
</evidence>
<protein>
    <recommendedName>
        <fullName evidence="2 10">FAD:protein FMN transferase</fullName>
        <ecNumber evidence="1 10">2.7.1.180</ecNumber>
    </recommendedName>
    <alternativeName>
        <fullName evidence="8 10">Flavin transferase</fullName>
    </alternativeName>
</protein>
<organism evidence="12 13">
    <name type="scientific">Vagococcus carniphilus</name>
    <dbReference type="NCBI Taxonomy" id="218144"/>
    <lineage>
        <taxon>Bacteria</taxon>
        <taxon>Bacillati</taxon>
        <taxon>Bacillota</taxon>
        <taxon>Bacilli</taxon>
        <taxon>Lactobacillales</taxon>
        <taxon>Enterococcaceae</taxon>
        <taxon>Vagococcus</taxon>
    </lineage>
</organism>
<sequence length="306" mass="34420">MAWSKEQIHLMGTVIDIMIEHEEPTILLNNCVEELKCYEKMFSANSQTSELMAINLQAGKSEVKVHRNLFELIKLGKEHSLPVDSHLNIAIGPLTQAWHIGFEDARVPEQAEITSLLKKINPNRIHLNGANQSIYLEEETSIDLGALAKGYIADLMVADLKRKQVTSGMINLGGNVLVFGNPPNENRDEWYIEVQVPEQSQSKERFLMKVNDKSIVTSGVYERVLKKGNQVYHHIINPSTGYPVDTDVLSLTILSDKSVEGEIWTTRLFGKKAEEMIKEINQTKGIEGIVITKTMSYLSAGIKQYL</sequence>
<dbReference type="EMBL" id="NGKB01000001">
    <property type="protein sequence ID" value="RSU16749.1"/>
    <property type="molecule type" value="Genomic_DNA"/>
</dbReference>
<dbReference type="EC" id="2.7.1.180" evidence="1 10"/>
<evidence type="ECO:0000256" key="6">
    <source>
        <dbReference type="ARBA" id="ARBA00022827"/>
    </source>
</evidence>
<keyword evidence="4 10" id="KW-0808">Transferase</keyword>
<evidence type="ECO:0000256" key="9">
    <source>
        <dbReference type="ARBA" id="ARBA00048540"/>
    </source>
</evidence>
<keyword evidence="7 10" id="KW-0460">Magnesium</keyword>
<evidence type="ECO:0000256" key="8">
    <source>
        <dbReference type="ARBA" id="ARBA00031306"/>
    </source>
</evidence>
<dbReference type="Proteomes" id="UP000288028">
    <property type="component" value="Unassembled WGS sequence"/>
</dbReference>
<feature type="binding site" evidence="11">
    <location>
        <position position="266"/>
    </location>
    <ligand>
        <name>Mg(2+)</name>
        <dbReference type="ChEBI" id="CHEBI:18420"/>
    </ligand>
</feature>
<gene>
    <name evidence="12" type="ORF">CBF28_00765</name>
</gene>